<gene>
    <name evidence="3" type="ORF">M514_22404</name>
</gene>
<dbReference type="EMBL" id="KL367539">
    <property type="protein sequence ID" value="KFD65364.1"/>
    <property type="molecule type" value="Genomic_DNA"/>
</dbReference>
<dbReference type="Pfam" id="PF12762">
    <property type="entry name" value="DDE_Tnp_IS1595"/>
    <property type="match status" value="1"/>
</dbReference>
<evidence type="ECO:0000256" key="1">
    <source>
        <dbReference type="SAM" id="MobiDB-lite"/>
    </source>
</evidence>
<reference evidence="3" key="1">
    <citation type="journal article" date="2014" name="Nat. Genet.">
        <title>Genome and transcriptome of the porcine whipworm Trichuris suis.</title>
        <authorList>
            <person name="Jex A.R."/>
            <person name="Nejsum P."/>
            <person name="Schwarz E.M."/>
            <person name="Hu L."/>
            <person name="Young N.D."/>
            <person name="Hall R.S."/>
            <person name="Korhonen P.K."/>
            <person name="Liao S."/>
            <person name="Thamsborg S."/>
            <person name="Xia J."/>
            <person name="Xu P."/>
            <person name="Wang S."/>
            <person name="Scheerlinck J.P."/>
            <person name="Hofmann A."/>
            <person name="Sternberg P.W."/>
            <person name="Wang J."/>
            <person name="Gasser R.B."/>
        </authorList>
    </citation>
    <scope>NUCLEOTIDE SEQUENCE [LARGE SCALE GENOMIC DNA]</scope>
    <source>
        <strain evidence="3">DCEP-RM93F</strain>
    </source>
</reference>
<dbReference type="AlphaFoldDB" id="A0A085N7B8"/>
<dbReference type="PANTHER" id="PTHR47163:SF2">
    <property type="entry name" value="SI:DKEY-17M8.2"/>
    <property type="match status" value="1"/>
</dbReference>
<feature type="domain" description="ISXO2-like transposase" evidence="2">
    <location>
        <begin position="20"/>
        <end position="161"/>
    </location>
</feature>
<dbReference type="PANTHER" id="PTHR47163">
    <property type="entry name" value="DDE_TNP_IS1595 DOMAIN-CONTAINING PROTEIN"/>
    <property type="match status" value="1"/>
</dbReference>
<feature type="region of interest" description="Disordered" evidence="1">
    <location>
        <begin position="1"/>
        <end position="28"/>
    </location>
</feature>
<sequence length="161" mass="18637">MEHEHESGCSASIAQQPGDKIGGPRHTVETDKSLFSKGELNRARMSPRQWNFDGVCRETRECFLVPVEHRSVLTLIATVKRCIWLGTTIIFDKWRGYRSLSEEDYTDLRVNHSVDFVGRATDAHTQTAESLWAQAKQKKKELQHGTDRTMLQSYLCEFRWH</sequence>
<organism evidence="3">
    <name type="scientific">Trichuris suis</name>
    <name type="common">pig whipworm</name>
    <dbReference type="NCBI Taxonomy" id="68888"/>
    <lineage>
        <taxon>Eukaryota</taxon>
        <taxon>Metazoa</taxon>
        <taxon>Ecdysozoa</taxon>
        <taxon>Nematoda</taxon>
        <taxon>Enoplea</taxon>
        <taxon>Dorylaimia</taxon>
        <taxon>Trichinellida</taxon>
        <taxon>Trichuridae</taxon>
        <taxon>Trichuris</taxon>
    </lineage>
</organism>
<evidence type="ECO:0000259" key="2">
    <source>
        <dbReference type="SMART" id="SM01126"/>
    </source>
</evidence>
<accession>A0A085N7B8</accession>
<dbReference type="InterPro" id="IPR053164">
    <property type="entry name" value="IS1016-like_transposase"/>
</dbReference>
<proteinExistence type="predicted"/>
<name>A0A085N7B8_9BILA</name>
<protein>
    <recommendedName>
        <fullName evidence="2">ISXO2-like transposase domain-containing protein</fullName>
    </recommendedName>
</protein>
<dbReference type="SMART" id="SM01126">
    <property type="entry name" value="DDE_Tnp_IS1595"/>
    <property type="match status" value="1"/>
</dbReference>
<evidence type="ECO:0000313" key="3">
    <source>
        <dbReference type="EMBL" id="KFD65364.1"/>
    </source>
</evidence>
<dbReference type="Proteomes" id="UP000030758">
    <property type="component" value="Unassembled WGS sequence"/>
</dbReference>
<dbReference type="InterPro" id="IPR024445">
    <property type="entry name" value="Tnp_ISXO2-like"/>
</dbReference>